<dbReference type="PROSITE" id="PS50928">
    <property type="entry name" value="ABC_TM1"/>
    <property type="match status" value="1"/>
</dbReference>
<protein>
    <submittedName>
        <fullName evidence="9">Carbohydrate ABC transporter membrane protein 2 (CUT1 family)</fullName>
    </submittedName>
    <submittedName>
        <fullName evidence="10">Carbohydrate ABC transporter permease</fullName>
    </submittedName>
</protein>
<reference evidence="10 11" key="1">
    <citation type="journal article" date="2017" name="Genome Announc.">
        <title>Draft Genome Sequence of a Sporulating and Motile Strain of Lachnotalea glycerini Isolated from Water in Quebec City, Canada.</title>
        <authorList>
            <person name="Maheux A.F."/>
            <person name="Boudreau D.K."/>
            <person name="Berube E."/>
            <person name="Boissinot M."/>
            <person name="Raymond F."/>
            <person name="Brodeur S."/>
            <person name="Corbeil J."/>
            <person name="Isabel S."/>
            <person name="Omar R.F."/>
            <person name="Bergeron M.G."/>
        </authorList>
    </citation>
    <scope>NUCLEOTIDE SEQUENCE [LARGE SCALE GENOMIC DNA]</scope>
    <source>
        <strain evidence="10 11">CCRI-19302</strain>
    </source>
</reference>
<feature type="transmembrane region" description="Helical" evidence="7">
    <location>
        <begin position="248"/>
        <end position="269"/>
    </location>
</feature>
<dbReference type="OrthoDB" id="9793448at2"/>
<dbReference type="GO" id="GO:0005886">
    <property type="term" value="C:plasma membrane"/>
    <property type="evidence" value="ECO:0007669"/>
    <property type="project" value="UniProtKB-SubCell"/>
</dbReference>
<organism evidence="9 12">
    <name type="scientific">Lachnotalea glycerini</name>
    <dbReference type="NCBI Taxonomy" id="1763509"/>
    <lineage>
        <taxon>Bacteria</taxon>
        <taxon>Bacillati</taxon>
        <taxon>Bacillota</taxon>
        <taxon>Clostridia</taxon>
        <taxon>Lachnospirales</taxon>
        <taxon>Lachnospiraceae</taxon>
        <taxon>Lachnotalea</taxon>
    </lineage>
</organism>
<dbReference type="EMBL" id="NOKA02000036">
    <property type="protein sequence ID" value="RDY30475.1"/>
    <property type="molecule type" value="Genomic_DNA"/>
</dbReference>
<keyword evidence="3" id="KW-1003">Cell membrane</keyword>
<dbReference type="CDD" id="cd06261">
    <property type="entry name" value="TM_PBP2"/>
    <property type="match status" value="1"/>
</dbReference>
<accession>A0A255I3I3</accession>
<comment type="subcellular location">
    <subcellularLocation>
        <location evidence="1 7">Cell membrane</location>
        <topology evidence="1 7">Multi-pass membrane protein</topology>
    </subcellularLocation>
</comment>
<feature type="transmembrane region" description="Helical" evidence="7">
    <location>
        <begin position="148"/>
        <end position="168"/>
    </location>
</feature>
<evidence type="ECO:0000313" key="12">
    <source>
        <dbReference type="Proteomes" id="UP000247523"/>
    </source>
</evidence>
<evidence type="ECO:0000256" key="4">
    <source>
        <dbReference type="ARBA" id="ARBA00022692"/>
    </source>
</evidence>
<dbReference type="Pfam" id="PF00528">
    <property type="entry name" value="BPD_transp_1"/>
    <property type="match status" value="1"/>
</dbReference>
<feature type="domain" description="ABC transmembrane type-1" evidence="8">
    <location>
        <begin position="78"/>
        <end position="269"/>
    </location>
</feature>
<dbReference type="Gene3D" id="1.10.3720.10">
    <property type="entry name" value="MetI-like"/>
    <property type="match status" value="1"/>
</dbReference>
<dbReference type="RefSeq" id="WP_094380320.1">
    <property type="nucleotide sequence ID" value="NZ_NOKA02000036.1"/>
</dbReference>
<comment type="similarity">
    <text evidence="7">Belongs to the binding-protein-dependent transport system permease family.</text>
</comment>
<keyword evidence="2 7" id="KW-0813">Transport</keyword>
<dbReference type="Proteomes" id="UP000216411">
    <property type="component" value="Unassembled WGS sequence"/>
</dbReference>
<proteinExistence type="inferred from homology"/>
<dbReference type="InterPro" id="IPR035906">
    <property type="entry name" value="MetI-like_sf"/>
</dbReference>
<evidence type="ECO:0000256" key="5">
    <source>
        <dbReference type="ARBA" id="ARBA00022989"/>
    </source>
</evidence>
<evidence type="ECO:0000256" key="2">
    <source>
        <dbReference type="ARBA" id="ARBA00022448"/>
    </source>
</evidence>
<feature type="transmembrane region" description="Helical" evidence="7">
    <location>
        <begin position="113"/>
        <end position="136"/>
    </location>
</feature>
<name>A0A255I3I3_9FIRM</name>
<dbReference type="EMBL" id="QICS01000010">
    <property type="protein sequence ID" value="PXV87313.1"/>
    <property type="molecule type" value="Genomic_DNA"/>
</dbReference>
<evidence type="ECO:0000313" key="9">
    <source>
        <dbReference type="EMBL" id="PXV87313.1"/>
    </source>
</evidence>
<feature type="transmembrane region" description="Helical" evidence="7">
    <location>
        <begin position="189"/>
        <end position="214"/>
    </location>
</feature>
<dbReference type="PANTHER" id="PTHR43744">
    <property type="entry name" value="ABC TRANSPORTER PERMEASE PROTEIN MG189-RELATED-RELATED"/>
    <property type="match status" value="1"/>
</dbReference>
<evidence type="ECO:0000313" key="11">
    <source>
        <dbReference type="Proteomes" id="UP000216411"/>
    </source>
</evidence>
<feature type="transmembrane region" description="Helical" evidence="7">
    <location>
        <begin position="74"/>
        <end position="101"/>
    </location>
</feature>
<evidence type="ECO:0000259" key="8">
    <source>
        <dbReference type="PROSITE" id="PS50928"/>
    </source>
</evidence>
<keyword evidence="5 7" id="KW-1133">Transmembrane helix</keyword>
<dbReference type="PANTHER" id="PTHR43744:SF6">
    <property type="entry name" value="ABC TRANSPORTER PERMEASE PROTEIN YESQ-RELATED"/>
    <property type="match status" value="1"/>
</dbReference>
<dbReference type="SUPFAM" id="SSF161098">
    <property type="entry name" value="MetI-like"/>
    <property type="match status" value="1"/>
</dbReference>
<feature type="transmembrane region" description="Helical" evidence="7">
    <location>
        <begin position="12"/>
        <end position="34"/>
    </location>
</feature>
<sequence>MKVISKKKKIAVIKFHLFSIVLGFFMIYPLLWLVSSSFKSNETIFIDSYTLIPKSMDAIKNYGSGWEGIAGIRFGIFLLNSTVVTVIGTVTCVFSSLCAAYAFSRIKFKLSNFWFGCVMVTLMIPPQVMIVPQYIILKKLHFIDTLTALILPWCFGGAFFIFLMTQFFRGIPRELDEAASIDGCGKISILFKILVPIVKPSIITSSIFAFYWIWQDFFQPLIFMNSTKKFTVPLALNMYLDPNTYNNYGGLFAMSCISLIPILLFFIIFQKYLVDGIAMDGIKG</sequence>
<evidence type="ECO:0000256" key="7">
    <source>
        <dbReference type="RuleBase" id="RU363032"/>
    </source>
</evidence>
<evidence type="ECO:0000313" key="10">
    <source>
        <dbReference type="EMBL" id="RDY30475.1"/>
    </source>
</evidence>
<dbReference type="AlphaFoldDB" id="A0A255I3I3"/>
<reference evidence="9 12" key="2">
    <citation type="submission" date="2018-05" db="EMBL/GenBank/DDBJ databases">
        <title>Genomic Encyclopedia of Type Strains, Phase IV (KMG-IV): sequencing the most valuable type-strain genomes for metagenomic binning, comparative biology and taxonomic classification.</title>
        <authorList>
            <person name="Goeker M."/>
        </authorList>
    </citation>
    <scope>NUCLEOTIDE SEQUENCE [LARGE SCALE GENOMIC DNA]</scope>
    <source>
        <strain evidence="9 12">DSM 28816</strain>
    </source>
</reference>
<comment type="caution">
    <text evidence="9">The sequence shown here is derived from an EMBL/GenBank/DDBJ whole genome shotgun (WGS) entry which is preliminary data.</text>
</comment>
<dbReference type="GO" id="GO:0055085">
    <property type="term" value="P:transmembrane transport"/>
    <property type="evidence" value="ECO:0007669"/>
    <property type="project" value="InterPro"/>
</dbReference>
<gene>
    <name evidence="9" type="ORF">C8E03_11074</name>
    <name evidence="10" type="ORF">CG710_014495</name>
</gene>
<keyword evidence="4 7" id="KW-0812">Transmembrane</keyword>
<keyword evidence="11" id="KW-1185">Reference proteome</keyword>
<keyword evidence="6 7" id="KW-0472">Membrane</keyword>
<dbReference type="Proteomes" id="UP000247523">
    <property type="component" value="Unassembled WGS sequence"/>
</dbReference>
<reference evidence="10" key="3">
    <citation type="submission" date="2018-07" db="EMBL/GenBank/DDBJ databases">
        <authorList>
            <person name="Quirk P.G."/>
            <person name="Krulwich T.A."/>
        </authorList>
    </citation>
    <scope>NUCLEOTIDE SEQUENCE</scope>
    <source>
        <strain evidence="10">CCRI-19302</strain>
    </source>
</reference>
<evidence type="ECO:0000256" key="3">
    <source>
        <dbReference type="ARBA" id="ARBA00022475"/>
    </source>
</evidence>
<evidence type="ECO:0000256" key="6">
    <source>
        <dbReference type="ARBA" id="ARBA00023136"/>
    </source>
</evidence>
<dbReference type="InterPro" id="IPR000515">
    <property type="entry name" value="MetI-like"/>
</dbReference>
<evidence type="ECO:0000256" key="1">
    <source>
        <dbReference type="ARBA" id="ARBA00004651"/>
    </source>
</evidence>